<evidence type="ECO:0000256" key="1">
    <source>
        <dbReference type="SAM" id="Phobius"/>
    </source>
</evidence>
<dbReference type="Proteomes" id="UP000712157">
    <property type="component" value="Unassembled WGS sequence"/>
</dbReference>
<protein>
    <submittedName>
        <fullName evidence="2">Transporter</fullName>
    </submittedName>
</protein>
<dbReference type="AlphaFoldDB" id="A0A949JZE5"/>
<evidence type="ECO:0000313" key="2">
    <source>
        <dbReference type="EMBL" id="MBU9737399.1"/>
    </source>
</evidence>
<accession>A0A949JZE5</accession>
<name>A0A949JZE5_9FIRM</name>
<keyword evidence="1" id="KW-0812">Transmembrane</keyword>
<evidence type="ECO:0000313" key="3">
    <source>
        <dbReference type="Proteomes" id="UP000712157"/>
    </source>
</evidence>
<feature type="transmembrane region" description="Helical" evidence="1">
    <location>
        <begin position="90"/>
        <end position="108"/>
    </location>
</feature>
<comment type="caution">
    <text evidence="2">The sequence shown here is derived from an EMBL/GenBank/DDBJ whole genome shotgun (WGS) entry which is preliminary data.</text>
</comment>
<feature type="transmembrane region" description="Helical" evidence="1">
    <location>
        <begin position="48"/>
        <end position="78"/>
    </location>
</feature>
<reference evidence="2" key="1">
    <citation type="submission" date="2021-06" db="EMBL/GenBank/DDBJ databases">
        <title>Description of novel taxa of the family Lachnospiraceae.</title>
        <authorList>
            <person name="Chaplin A.V."/>
            <person name="Sokolova S.R."/>
            <person name="Pikina A.P."/>
            <person name="Korzhanova M."/>
            <person name="Belova V."/>
            <person name="Korostin D."/>
            <person name="Efimov B.A."/>
        </authorList>
    </citation>
    <scope>NUCLEOTIDE SEQUENCE</scope>
    <source>
        <strain evidence="2">ASD5720</strain>
    </source>
</reference>
<proteinExistence type="predicted"/>
<keyword evidence="1" id="KW-1133">Transmembrane helix</keyword>
<sequence length="114" mass="13121">MTDYYHICIAITVGLFVGFFIGIIKSIIKKRSYSEKEILNTRRLLNKFAAIFKYITFLLLTLGLIWCSFFLVLGIVIPSRADYANNISELIVSVLTVISIIFAFVEFLRRTDNK</sequence>
<gene>
    <name evidence="2" type="ORF">KTH89_12685</name>
</gene>
<dbReference type="EMBL" id="JAHQCW010000020">
    <property type="protein sequence ID" value="MBU9737399.1"/>
    <property type="molecule type" value="Genomic_DNA"/>
</dbReference>
<organism evidence="2 3">
    <name type="scientific">Diplocloster agilis</name>
    <dbReference type="NCBI Taxonomy" id="2850323"/>
    <lineage>
        <taxon>Bacteria</taxon>
        <taxon>Bacillati</taxon>
        <taxon>Bacillota</taxon>
        <taxon>Clostridia</taxon>
        <taxon>Lachnospirales</taxon>
        <taxon>Lachnospiraceae</taxon>
        <taxon>Diplocloster</taxon>
    </lineage>
</organism>
<keyword evidence="1" id="KW-0472">Membrane</keyword>
<feature type="transmembrane region" description="Helical" evidence="1">
    <location>
        <begin position="6"/>
        <end position="28"/>
    </location>
</feature>
<keyword evidence="3" id="KW-1185">Reference proteome</keyword>
<dbReference type="RefSeq" id="WP_238721964.1">
    <property type="nucleotide sequence ID" value="NZ_JAHQCW010000020.1"/>
</dbReference>